<name>A0A9P6C4Z0_9AGAR</name>
<proteinExistence type="predicted"/>
<accession>A0A9P6C4Z0</accession>
<evidence type="ECO:0000313" key="1">
    <source>
        <dbReference type="EMBL" id="KAF9449275.1"/>
    </source>
</evidence>
<sequence>MMLQRLDTRQIKNPKFTRNVELEASTAPSTFTQNYDGVRRGHIRPSGQVFLEVGLPVWFAGCRRGLIITGFFALTV</sequence>
<dbReference type="Proteomes" id="UP000807342">
    <property type="component" value="Unassembled WGS sequence"/>
</dbReference>
<dbReference type="AlphaFoldDB" id="A0A9P6C4Z0"/>
<evidence type="ECO:0000313" key="2">
    <source>
        <dbReference type="Proteomes" id="UP000807342"/>
    </source>
</evidence>
<keyword evidence="2" id="KW-1185">Reference proteome</keyword>
<protein>
    <submittedName>
        <fullName evidence="1">Uncharacterized protein</fullName>
    </submittedName>
</protein>
<reference evidence="1" key="1">
    <citation type="submission" date="2020-11" db="EMBL/GenBank/DDBJ databases">
        <authorList>
            <consortium name="DOE Joint Genome Institute"/>
            <person name="Ahrendt S."/>
            <person name="Riley R."/>
            <person name="Andreopoulos W."/>
            <person name="Labutti K."/>
            <person name="Pangilinan J."/>
            <person name="Ruiz-Duenas F.J."/>
            <person name="Barrasa J.M."/>
            <person name="Sanchez-Garcia M."/>
            <person name="Camarero S."/>
            <person name="Miyauchi S."/>
            <person name="Serrano A."/>
            <person name="Linde D."/>
            <person name="Babiker R."/>
            <person name="Drula E."/>
            <person name="Ayuso-Fernandez I."/>
            <person name="Pacheco R."/>
            <person name="Padilla G."/>
            <person name="Ferreira P."/>
            <person name="Barriuso J."/>
            <person name="Kellner H."/>
            <person name="Castanera R."/>
            <person name="Alfaro M."/>
            <person name="Ramirez L."/>
            <person name="Pisabarro A.G."/>
            <person name="Kuo A."/>
            <person name="Tritt A."/>
            <person name="Lipzen A."/>
            <person name="He G."/>
            <person name="Yan M."/>
            <person name="Ng V."/>
            <person name="Cullen D."/>
            <person name="Martin F."/>
            <person name="Rosso M.-N."/>
            <person name="Henrissat B."/>
            <person name="Hibbett D."/>
            <person name="Martinez A.T."/>
            <person name="Grigoriev I.V."/>
        </authorList>
    </citation>
    <scope>NUCLEOTIDE SEQUENCE</scope>
    <source>
        <strain evidence="1">MF-IS2</strain>
    </source>
</reference>
<organism evidence="1 2">
    <name type="scientific">Macrolepiota fuliginosa MF-IS2</name>
    <dbReference type="NCBI Taxonomy" id="1400762"/>
    <lineage>
        <taxon>Eukaryota</taxon>
        <taxon>Fungi</taxon>
        <taxon>Dikarya</taxon>
        <taxon>Basidiomycota</taxon>
        <taxon>Agaricomycotina</taxon>
        <taxon>Agaricomycetes</taxon>
        <taxon>Agaricomycetidae</taxon>
        <taxon>Agaricales</taxon>
        <taxon>Agaricineae</taxon>
        <taxon>Agaricaceae</taxon>
        <taxon>Macrolepiota</taxon>
    </lineage>
</organism>
<dbReference type="EMBL" id="MU151136">
    <property type="protein sequence ID" value="KAF9449275.1"/>
    <property type="molecule type" value="Genomic_DNA"/>
</dbReference>
<comment type="caution">
    <text evidence="1">The sequence shown here is derived from an EMBL/GenBank/DDBJ whole genome shotgun (WGS) entry which is preliminary data.</text>
</comment>
<gene>
    <name evidence="1" type="ORF">P691DRAFT_812787</name>
</gene>